<dbReference type="Proteomes" id="UP000032250">
    <property type="component" value="Unassembled WGS sequence"/>
</dbReference>
<proteinExistence type="predicted"/>
<dbReference type="EMBL" id="JXSU01000007">
    <property type="protein sequence ID" value="KIS22950.1"/>
    <property type="molecule type" value="Genomic_DNA"/>
</dbReference>
<protein>
    <submittedName>
        <fullName evidence="1">Protein rhiA</fullName>
    </submittedName>
</protein>
<dbReference type="AlphaFoldDB" id="A0A0D1BRK4"/>
<reference evidence="1 2" key="1">
    <citation type="submission" date="2014-06" db="EMBL/GenBank/DDBJ databases">
        <title>Genome characterization of distinct group I Clostridium botulinum lineages.</title>
        <authorList>
            <person name="Giordani F."/>
            <person name="Anselmo A."/>
            <person name="Fillo S."/>
            <person name="Palozzi A.M."/>
            <person name="Fortunato A."/>
            <person name="Gentile B."/>
            <person name="Ciammaruconi A."/>
            <person name="Anniballi F."/>
            <person name="De Medici D."/>
            <person name="Lista F."/>
        </authorList>
    </citation>
    <scope>NUCLEOTIDE SEQUENCE [LARGE SCALE GENOMIC DNA]</scope>
    <source>
        <strain evidence="1 2">B2 450</strain>
    </source>
</reference>
<name>A0A0D1BRK4_CLOBO</name>
<gene>
    <name evidence="1" type="ORF">N495_04915</name>
</gene>
<evidence type="ECO:0000313" key="2">
    <source>
        <dbReference type="Proteomes" id="UP000032250"/>
    </source>
</evidence>
<accession>A0A0D1BRK4</accession>
<evidence type="ECO:0000313" key="1">
    <source>
        <dbReference type="EMBL" id="KIS22950.1"/>
    </source>
</evidence>
<dbReference type="RefSeq" id="WP_003489255.1">
    <property type="nucleotide sequence ID" value="NZ_JXSU01000007.1"/>
</dbReference>
<dbReference type="HOGENOM" id="CLU_1243981_0_0_9"/>
<sequence length="202" mass="22852">MEYSVTFKNESSNFGDICIYQEDPNLDIDVMSLAWLTKSAHPMTTVKFTWSTDYVFVWGESGELQPGTIFKSSQIIGADLNTNNMVELSYENNAYKFKNLQTSPDKEGELYIVENSSIPLNEAIVGIGMSGFGTFVKQAQPNMNLFFRPHPKYWISFGEYSQGEVLDITRITNKALLEFKPNVYSLTATLSQDNSWEITTSV</sequence>
<dbReference type="PATRIC" id="fig|1379739.3.peg.1306"/>
<comment type="caution">
    <text evidence="1">The sequence shown here is derived from an EMBL/GenBank/DDBJ whole genome shotgun (WGS) entry which is preliminary data.</text>
</comment>
<organism evidence="1 2">
    <name type="scientific">Clostridium botulinum B2 450</name>
    <dbReference type="NCBI Taxonomy" id="1379739"/>
    <lineage>
        <taxon>Bacteria</taxon>
        <taxon>Bacillati</taxon>
        <taxon>Bacillota</taxon>
        <taxon>Clostridia</taxon>
        <taxon>Eubacteriales</taxon>
        <taxon>Clostridiaceae</taxon>
        <taxon>Clostridium</taxon>
    </lineage>
</organism>
<dbReference type="OrthoDB" id="2661796at2"/>